<dbReference type="Proteomes" id="UP001215087">
    <property type="component" value="Unassembled WGS sequence"/>
</dbReference>
<protein>
    <submittedName>
        <fullName evidence="1">Uncharacterized protein</fullName>
    </submittedName>
</protein>
<dbReference type="EMBL" id="JAQSVD010000013">
    <property type="protein sequence ID" value="MDE1472236.1"/>
    <property type="molecule type" value="Genomic_DNA"/>
</dbReference>
<gene>
    <name evidence="1" type="ORF">PTZ04_18430</name>
</gene>
<proteinExistence type="predicted"/>
<dbReference type="RefSeq" id="WP_227208810.1">
    <property type="nucleotide sequence ID" value="NZ_JAJCLO010000014.1"/>
</dbReference>
<sequence length="95" mass="10587">MNNLNTTTTNDKNHIIGHPAIFAHPSPREMGVNGCAFTTPNELTFSEDTSIFSKITAVAFLIKHGHVLRLWEAMKGVLQNVFLTAMCSFFQHQPT</sequence>
<keyword evidence="2" id="KW-1185">Reference proteome</keyword>
<organism evidence="1 2">
    <name type="scientific">Eubacterium limosum</name>
    <dbReference type="NCBI Taxonomy" id="1736"/>
    <lineage>
        <taxon>Bacteria</taxon>
        <taxon>Bacillati</taxon>
        <taxon>Bacillota</taxon>
        <taxon>Clostridia</taxon>
        <taxon>Eubacteriales</taxon>
        <taxon>Eubacteriaceae</taxon>
        <taxon>Eubacterium</taxon>
    </lineage>
</organism>
<evidence type="ECO:0000313" key="1">
    <source>
        <dbReference type="EMBL" id="MDE1472236.1"/>
    </source>
</evidence>
<accession>A0ABT5UWL4</accession>
<evidence type="ECO:0000313" key="2">
    <source>
        <dbReference type="Proteomes" id="UP001215087"/>
    </source>
</evidence>
<reference evidence="1 2" key="1">
    <citation type="submission" date="2023-02" db="EMBL/GenBank/DDBJ databases">
        <title>Comparative genome analysis of Eubacterium limosum species.</title>
        <authorList>
            <person name="Bak J.E."/>
        </authorList>
    </citation>
    <scope>NUCLEOTIDE SEQUENCE [LARGE SCALE GENOMIC DNA]</scope>
    <source>
        <strain evidence="1 2">KGMB01548</strain>
    </source>
</reference>
<comment type="caution">
    <text evidence="1">The sequence shown here is derived from an EMBL/GenBank/DDBJ whole genome shotgun (WGS) entry which is preliminary data.</text>
</comment>
<name>A0ABT5UWL4_EUBLI</name>